<dbReference type="InterPro" id="IPR050952">
    <property type="entry name" value="TRIM-NHL_E3_ligases"/>
</dbReference>
<dbReference type="PANTHER" id="PTHR24104">
    <property type="entry name" value="E3 UBIQUITIN-PROTEIN LIGASE NHLRC1-RELATED"/>
    <property type="match status" value="1"/>
</dbReference>
<dbReference type="InterPro" id="IPR001258">
    <property type="entry name" value="NHL_repeat"/>
</dbReference>
<organism evidence="3 4">
    <name type="scientific">Hahella chejuensis (strain KCTC 2396)</name>
    <dbReference type="NCBI Taxonomy" id="349521"/>
    <lineage>
        <taxon>Bacteria</taxon>
        <taxon>Pseudomonadati</taxon>
        <taxon>Pseudomonadota</taxon>
        <taxon>Gammaproteobacteria</taxon>
        <taxon>Oceanospirillales</taxon>
        <taxon>Hahellaceae</taxon>
        <taxon>Hahella</taxon>
    </lineage>
</organism>
<feature type="repeat" description="NHL" evidence="2">
    <location>
        <begin position="471"/>
        <end position="512"/>
    </location>
</feature>
<dbReference type="SUPFAM" id="SSF63825">
    <property type="entry name" value="YWTD domain"/>
    <property type="match status" value="1"/>
</dbReference>
<evidence type="ECO:0000313" key="4">
    <source>
        <dbReference type="Proteomes" id="UP000000238"/>
    </source>
</evidence>
<dbReference type="KEGG" id="hch:HCH_00276"/>
<dbReference type="STRING" id="349521.HCH_00276"/>
<dbReference type="OrthoDB" id="5798956at2"/>
<dbReference type="GO" id="GO:0008270">
    <property type="term" value="F:zinc ion binding"/>
    <property type="evidence" value="ECO:0007669"/>
    <property type="project" value="UniProtKB-KW"/>
</dbReference>
<dbReference type="HOGENOM" id="CLU_412590_0_0_6"/>
<accession>Q2SQ85</accession>
<keyword evidence="4" id="KW-1185">Reference proteome</keyword>
<dbReference type="GO" id="GO:0000209">
    <property type="term" value="P:protein polyubiquitination"/>
    <property type="evidence" value="ECO:0007669"/>
    <property type="project" value="TreeGrafter"/>
</dbReference>
<name>Q2SQ85_HAHCH</name>
<evidence type="ECO:0000256" key="2">
    <source>
        <dbReference type="PROSITE-ProRule" id="PRU00504"/>
    </source>
</evidence>
<dbReference type="eggNOG" id="COG3391">
    <property type="taxonomic scope" value="Bacteria"/>
</dbReference>
<dbReference type="SUPFAM" id="SSF63829">
    <property type="entry name" value="Calcium-dependent phosphotriesterase"/>
    <property type="match status" value="1"/>
</dbReference>
<feature type="repeat" description="NHL" evidence="2">
    <location>
        <begin position="22"/>
        <end position="62"/>
    </location>
</feature>
<gene>
    <name evidence="3" type="ordered locus">HCH_00276</name>
</gene>
<keyword evidence="1" id="KW-0677">Repeat</keyword>
<sequence>MLLSYRSSLGHTETAATVATPFVLATHPEFTFNSPVGLAVDRHRRIWIADTGNNRLVIMNSYLSEVLAVFGGPGKEPGRFNMPFRLCPHPTKALMYVSDLANRRIQVIAYRKDLQLEVVNVFFGDKQKDPLVGPNGLTFVDGYLCVADEFYANSEGDSRIAIFTEAGEFSHDIQHIDCSGEQLTLLWPQGLSTDEEGRLYIANTGHANVLRCNLQGKGVPFATGGRSELTGLGVARDVTVAHGRLYIPGSGEYQIGVFDREGQPLDSMHGFFAPIQVTAVPGKTNRLLVSDPILATVYLLDPKDLIPGLDTPTFIAQAGNPRSNPGQFYYVTSVAMVDKPRVRPPQVDPASPFWPAQMSAQWWFHYWDACQLWWRSARNVREDPDVGVWMMNAVPRTVLHSDLNEQVETPEQISYAMFAGMLGVDIYQPPHPLPGQVDADAPLLLLGNYLSGFISILQYNPFLNDLTLYAFFGGPGDDPWELSKPMGMAVSPQGDIYIADSGNHRISQWRIDSHGIVGHVRTFGRFGAGPGEFHSPSDVTLDESGRVYVSDQFNNRIQIFKADGTYIGAFGQAGYGDTGDHFLLPTGVHYVNGHLVVNDLVNRALKVFTPDGQFICSYAGLGAEPGTGQLWMPFLLHGAGNFIAVPDCALNVVHLYELDARKPSPVLNGERQVRLQRTPAPLRHRMHPETKAAAEEIREHLLVLASQSEQQQQPELREAHLDRLQEAHARLRAKHPPPTMFL</sequence>
<dbReference type="EMBL" id="CP000155">
    <property type="protein sequence ID" value="ABC27189.1"/>
    <property type="molecule type" value="Genomic_DNA"/>
</dbReference>
<dbReference type="GO" id="GO:0061630">
    <property type="term" value="F:ubiquitin protein ligase activity"/>
    <property type="evidence" value="ECO:0007669"/>
    <property type="project" value="TreeGrafter"/>
</dbReference>
<evidence type="ECO:0000256" key="1">
    <source>
        <dbReference type="ARBA" id="ARBA00022737"/>
    </source>
</evidence>
<evidence type="ECO:0000313" key="3">
    <source>
        <dbReference type="EMBL" id="ABC27189.1"/>
    </source>
</evidence>
<dbReference type="Proteomes" id="UP000000238">
    <property type="component" value="Chromosome"/>
</dbReference>
<dbReference type="PANTHER" id="PTHR24104:SF25">
    <property type="entry name" value="PROTEIN LIN-41"/>
    <property type="match status" value="1"/>
</dbReference>
<dbReference type="AlphaFoldDB" id="Q2SQ85"/>
<dbReference type="PROSITE" id="PS51125">
    <property type="entry name" value="NHL"/>
    <property type="match status" value="3"/>
</dbReference>
<dbReference type="RefSeq" id="WP_011394266.1">
    <property type="nucleotide sequence ID" value="NC_007645.1"/>
</dbReference>
<proteinExistence type="predicted"/>
<dbReference type="CDD" id="cd05819">
    <property type="entry name" value="NHL"/>
    <property type="match status" value="1"/>
</dbReference>
<dbReference type="InterPro" id="IPR011042">
    <property type="entry name" value="6-blade_b-propeller_TolB-like"/>
</dbReference>
<dbReference type="GO" id="GO:0043161">
    <property type="term" value="P:proteasome-mediated ubiquitin-dependent protein catabolic process"/>
    <property type="evidence" value="ECO:0007669"/>
    <property type="project" value="TreeGrafter"/>
</dbReference>
<feature type="repeat" description="NHL" evidence="2">
    <location>
        <begin position="520"/>
        <end position="563"/>
    </location>
</feature>
<protein>
    <submittedName>
        <fullName evidence="3">Uncharacterized conserved protein</fullName>
    </submittedName>
</protein>
<reference evidence="3 4" key="1">
    <citation type="journal article" date="2005" name="Nucleic Acids Res.">
        <title>Genomic blueprint of Hahella chejuensis, a marine microbe producing an algicidal agent.</title>
        <authorList>
            <person name="Jeong H."/>
            <person name="Yim J.H."/>
            <person name="Lee C."/>
            <person name="Choi S.-H."/>
            <person name="Park Y.K."/>
            <person name="Yoon S.H."/>
            <person name="Hur C.-G."/>
            <person name="Kang H.-Y."/>
            <person name="Kim D."/>
            <person name="Lee H.H."/>
            <person name="Park K.H."/>
            <person name="Park S.-H."/>
            <person name="Park H.-S."/>
            <person name="Lee H.K."/>
            <person name="Oh T.K."/>
            <person name="Kim J.F."/>
        </authorList>
    </citation>
    <scope>NUCLEOTIDE SEQUENCE [LARGE SCALE GENOMIC DNA]</scope>
    <source>
        <strain evidence="3 4">KCTC 2396</strain>
    </source>
</reference>
<dbReference type="Pfam" id="PF01436">
    <property type="entry name" value="NHL"/>
    <property type="match status" value="3"/>
</dbReference>
<dbReference type="Gene3D" id="2.120.10.30">
    <property type="entry name" value="TolB, C-terminal domain"/>
    <property type="match status" value="4"/>
</dbReference>